<protein>
    <recommendedName>
        <fullName evidence="3">Baseplate protein J-like domain-containing protein</fullName>
    </recommendedName>
</protein>
<sequence>MIERRKGTIQRQRINPNLLNPKFKIDERSFEDLLAYIVFYVEHINFYTTENIIDGNWRALVEQDPVIYIICIIKEPIENLQEEDNLPKEKIHILLDWYNKIEKWYHTLLSFKEDVLANKIGNVLLDVLKYKKSQLETFLEKTKTKTKTTTVKSFSEALKTYVNSEKKENEFKIDLDEITHTFRKMILYIQNFTSDYLKANVFTKNDHMPNNAMYITFAILFKKVQEQINAIGQRHLDFYYKDVLQQTQDKGIATQAVVCFELLPTSKGVIIPENTQLIAGKLFESKKNIIFETAKPLLAAPIKIEALQTLFFNKSPFIKIGTSESIISNIVKNNLVSKGKPLKDVENRSLFGADENTVINSDISPKTITDIGYIIGSPVLFLEEGEREINITFTLEKETSKETFWKLLQDMVISQELPLDVIFNTVFKGAFAISYTSVTDWETINAYGVRFDEIENTFTLHFTLDNTKPPMTVLPTKTASEIDFSWPMIKVVLDEYAPIYTYSFFKGVMLENIKIDVNVVGIKNLSVYNNIGKMPLTKSFNLFGSSPTLGGYLMVGKSELFKKELTNIDLNIEWDNVPTDYGGFETYYKAYSEKFTNDSFVVDISALANGYWFPREEKIRTKVNLFDVEPTKTPEGYNSEIISKKRTITLSDLGKYQFPRDYKLEDPIPYDVYTNNGFFKFSFIAPKNTFGKNLYPKDYAEIATYNAKNEDSLPLPNKPFIPKVKQLTLDYTAKDTIYFSNAFDDSSDSVLGGYMHLTPFGVEKIVKDSRVYKNTMLSSFEGLGYLYLKLSKLETDSIVSLFFDLKNNTPDYSEQSDNIIIQYKKIDRWVTLHPKNIISDGTDQLSKSGIIEVLLPYNNEDDSNGYELRFVAKQEVYKYPIINGIYTNAVLASCTSEDETVVGKKVESYSIHKLAEKIPEIKKVVQPADSYGGKIPTIPELFYTEVSERLRHKDRALTIWDYEHLILQYFHEVIAVKCTNLDGFFKPQAGRVTLVVLPRAWKHDAHHYFNSNDLDAIHRFIKSKSNSFIRIKVRNPKVEWLLANCIVEFYAKDQGGYYLDELNKELSNYLCPLSHSDSTTIEGIGATVVPRMLRSHLENLPYIQSVKKLEIEHIVKKGLDDFTLKVYEENQEIKPTKPWSILVPKSEHKIYSSSILEDETMAEIENQNLQIGVDFIIAADDGNNEKALEVITSNKVKDQESTEQALTVKKSKLKANTILTFKIK</sequence>
<keyword evidence="2" id="KW-1185">Reference proteome</keyword>
<evidence type="ECO:0008006" key="3">
    <source>
        <dbReference type="Google" id="ProtNLM"/>
    </source>
</evidence>
<gene>
    <name evidence="1" type="ORF">A8C32_05150</name>
</gene>
<proteinExistence type="predicted"/>
<reference evidence="1 2" key="1">
    <citation type="submission" date="2016-05" db="EMBL/GenBank/DDBJ databases">
        <title>Draft Genome Sequence of Algibacter sp. Strain SK-16 Isolated from the Surface Water of Aburatsubo Inlet.</title>
        <authorList>
            <person name="Wong S.-K."/>
            <person name="Yoshizawa S."/>
            <person name="Nakajima Y."/>
            <person name="Ogura Y."/>
            <person name="Tetsuya H."/>
            <person name="Hamasaki K."/>
        </authorList>
    </citation>
    <scope>NUCLEOTIDE SEQUENCE [LARGE SCALE GENOMIC DNA]</scope>
    <source>
        <strain evidence="1 2">SK-16</strain>
    </source>
</reference>
<dbReference type="STRING" id="1849968.A8C32_05150"/>
<accession>A0A1E5SHK1</accession>
<organism evidence="1 2">
    <name type="scientific">Flavivirga aquatica</name>
    <dbReference type="NCBI Taxonomy" id="1849968"/>
    <lineage>
        <taxon>Bacteria</taxon>
        <taxon>Pseudomonadati</taxon>
        <taxon>Bacteroidota</taxon>
        <taxon>Flavobacteriia</taxon>
        <taxon>Flavobacteriales</taxon>
        <taxon>Flavobacteriaceae</taxon>
        <taxon>Flavivirga</taxon>
    </lineage>
</organism>
<comment type="caution">
    <text evidence="1">The sequence shown here is derived from an EMBL/GenBank/DDBJ whole genome shotgun (WGS) entry which is preliminary data.</text>
</comment>
<dbReference type="Proteomes" id="UP000095713">
    <property type="component" value="Unassembled WGS sequence"/>
</dbReference>
<evidence type="ECO:0000313" key="1">
    <source>
        <dbReference type="EMBL" id="OEJ98588.1"/>
    </source>
</evidence>
<name>A0A1E5SHK1_9FLAO</name>
<dbReference type="OrthoDB" id="9762853at2"/>
<evidence type="ECO:0000313" key="2">
    <source>
        <dbReference type="Proteomes" id="UP000095713"/>
    </source>
</evidence>
<dbReference type="RefSeq" id="WP_069831276.1">
    <property type="nucleotide sequence ID" value="NZ_MDJD01000054.1"/>
</dbReference>
<dbReference type="AlphaFoldDB" id="A0A1E5SHK1"/>
<dbReference type="EMBL" id="MDJD01000054">
    <property type="protein sequence ID" value="OEJ98588.1"/>
    <property type="molecule type" value="Genomic_DNA"/>
</dbReference>